<dbReference type="OrthoDB" id="2963168at2759"/>
<keyword evidence="2" id="KW-0547">Nucleotide-binding</keyword>
<name>A0A8B6DSW3_MYTGA</name>
<dbReference type="EMBL" id="UYJE01004055">
    <property type="protein sequence ID" value="VDI24660.1"/>
    <property type="molecule type" value="Genomic_DNA"/>
</dbReference>
<evidence type="ECO:0000313" key="4">
    <source>
        <dbReference type="EMBL" id="VDI24660.1"/>
    </source>
</evidence>
<evidence type="ECO:0000256" key="2">
    <source>
        <dbReference type="ARBA" id="ARBA00022741"/>
    </source>
</evidence>
<gene>
    <name evidence="4" type="ORF">MGAL_10B039485</name>
</gene>
<dbReference type="PANTHER" id="PTHR14187">
    <property type="entry name" value="ALPHA KINASE/ELONGATION FACTOR 2 KINASE"/>
    <property type="match status" value="1"/>
</dbReference>
<proteinExistence type="inferred from homology"/>
<dbReference type="Proteomes" id="UP000596742">
    <property type="component" value="Unassembled WGS sequence"/>
</dbReference>
<keyword evidence="3" id="KW-0067">ATP-binding</keyword>
<dbReference type="GO" id="GO:0005524">
    <property type="term" value="F:ATP binding"/>
    <property type="evidence" value="ECO:0007669"/>
    <property type="project" value="UniProtKB-KW"/>
</dbReference>
<dbReference type="InterPro" id="IPR043129">
    <property type="entry name" value="ATPase_NBD"/>
</dbReference>
<protein>
    <submittedName>
        <fullName evidence="4">Uncharacterized protein</fullName>
    </submittedName>
</protein>
<evidence type="ECO:0000256" key="3">
    <source>
        <dbReference type="ARBA" id="ARBA00022840"/>
    </source>
</evidence>
<dbReference type="PANTHER" id="PTHR14187:SF5">
    <property type="entry name" value="HEAT SHOCK 70 KDA PROTEIN 12A"/>
    <property type="match status" value="1"/>
</dbReference>
<organism evidence="4 5">
    <name type="scientific">Mytilus galloprovincialis</name>
    <name type="common">Mediterranean mussel</name>
    <dbReference type="NCBI Taxonomy" id="29158"/>
    <lineage>
        <taxon>Eukaryota</taxon>
        <taxon>Metazoa</taxon>
        <taxon>Spiralia</taxon>
        <taxon>Lophotrochozoa</taxon>
        <taxon>Mollusca</taxon>
        <taxon>Bivalvia</taxon>
        <taxon>Autobranchia</taxon>
        <taxon>Pteriomorphia</taxon>
        <taxon>Mytilida</taxon>
        <taxon>Mytiloidea</taxon>
        <taxon>Mytilidae</taxon>
        <taxon>Mytilinae</taxon>
        <taxon>Mytilus</taxon>
    </lineage>
</organism>
<dbReference type="Gene3D" id="3.30.420.40">
    <property type="match status" value="2"/>
</dbReference>
<comment type="caution">
    <text evidence="4">The sequence shown here is derived from an EMBL/GenBank/DDBJ whole genome shotgun (WGS) entry which is preliminary data.</text>
</comment>
<evidence type="ECO:0000313" key="5">
    <source>
        <dbReference type="Proteomes" id="UP000596742"/>
    </source>
</evidence>
<accession>A0A8B6DSW3</accession>
<reference evidence="4" key="1">
    <citation type="submission" date="2018-11" db="EMBL/GenBank/DDBJ databases">
        <authorList>
            <person name="Alioto T."/>
            <person name="Alioto T."/>
        </authorList>
    </citation>
    <scope>NUCLEOTIDE SEQUENCE</scope>
</reference>
<evidence type="ECO:0000256" key="1">
    <source>
        <dbReference type="ARBA" id="ARBA00007381"/>
    </source>
</evidence>
<dbReference type="InterPro" id="IPR013126">
    <property type="entry name" value="Hsp_70_fam"/>
</dbReference>
<dbReference type="AlphaFoldDB" id="A0A8B6DSW3"/>
<dbReference type="Pfam" id="PF00012">
    <property type="entry name" value="HSP70"/>
    <property type="match status" value="1"/>
</dbReference>
<sequence>MENSNCMMVAALDFGTTYSGYAFSFRNDFETEPLKIQANPVWMTGSSQFMSLKTPTCLLLDKDQKFVAFGFQAENMYAECVLDNVQDDFYYFHRFKMYLHSNKNITSTMVLEDITGKTLSAFDVFKLSIKALVNHLLETLDKRGTGVKHDEVKWVLTVPAIWTDTAKQFMRSSAEEAGINPDKLILSLEPEAASILCQYLPITKSEMGFTVSKIGTEYMVVDLGGGTADITVHQKVENDQLKEKHRATGNNCGGTSVDSRFFILLEKIFGKQLMESLKKEDPLAYLDIERGFEAAKRNIDPNNKVKVTMTFPFTTLDKLCKEINKQGLETLVKASDYANEIKLHGDKIRFDVGLIVKLFKPSIDSVISLMKEVLSSKNTKGVTHFLMVGGFSECNLLQNEIRKSFPGKRIIVPKDAGLSVLKGAVLFGHRPDYIKSRIMPRTYGVMTSLPYDPRKFDKKYRVLMDGEERCDKIFSLIASVDDSVEAGTKVEKSYFTPLPNQEKMDFNVYVSTEANPCYVDEEGCKHLCTPTIEFPDICPDKRWVDVEFELGNTEIKMTAKDRKSGKEIKAQINLLHP</sequence>
<dbReference type="SUPFAM" id="SSF53067">
    <property type="entry name" value="Actin-like ATPase domain"/>
    <property type="match status" value="2"/>
</dbReference>
<dbReference type="GO" id="GO:0140662">
    <property type="term" value="F:ATP-dependent protein folding chaperone"/>
    <property type="evidence" value="ECO:0007669"/>
    <property type="project" value="InterPro"/>
</dbReference>
<keyword evidence="5" id="KW-1185">Reference proteome</keyword>
<comment type="similarity">
    <text evidence="1">Belongs to the heat shock protein 70 family.</text>
</comment>
<dbReference type="CDD" id="cd10229">
    <property type="entry name" value="ASKHA_NBD_HSP70_HSPA12"/>
    <property type="match status" value="1"/>
</dbReference>